<reference evidence="2" key="1">
    <citation type="submission" date="2022-05" db="EMBL/GenBank/DDBJ databases">
        <authorList>
            <person name="Okamura Y."/>
        </authorList>
    </citation>
    <scope>NUCLEOTIDE SEQUENCE</scope>
</reference>
<keyword evidence="1" id="KW-0732">Signal</keyword>
<feature type="chain" id="PRO_5040105668" evidence="1">
    <location>
        <begin position="19"/>
        <end position="66"/>
    </location>
</feature>
<dbReference type="AlphaFoldDB" id="A0A9P0TLF5"/>
<gene>
    <name evidence="2" type="ORF">PIBRA_LOCUS7511</name>
</gene>
<evidence type="ECO:0000313" key="3">
    <source>
        <dbReference type="Proteomes" id="UP001152562"/>
    </source>
</evidence>
<sequence length="66" mass="7351">MRCAVLVCLAACWGCVAAAPASCLEHFFVKHNVTADDSQQPGELRPHEATLRRTLDYNYTEARSQQ</sequence>
<organism evidence="2 3">
    <name type="scientific">Pieris brassicae</name>
    <name type="common">White butterfly</name>
    <name type="synonym">Large white butterfly</name>
    <dbReference type="NCBI Taxonomy" id="7116"/>
    <lineage>
        <taxon>Eukaryota</taxon>
        <taxon>Metazoa</taxon>
        <taxon>Ecdysozoa</taxon>
        <taxon>Arthropoda</taxon>
        <taxon>Hexapoda</taxon>
        <taxon>Insecta</taxon>
        <taxon>Pterygota</taxon>
        <taxon>Neoptera</taxon>
        <taxon>Endopterygota</taxon>
        <taxon>Lepidoptera</taxon>
        <taxon>Glossata</taxon>
        <taxon>Ditrysia</taxon>
        <taxon>Papilionoidea</taxon>
        <taxon>Pieridae</taxon>
        <taxon>Pierinae</taxon>
        <taxon>Pieris</taxon>
    </lineage>
</organism>
<keyword evidence="3" id="KW-1185">Reference proteome</keyword>
<dbReference type="Proteomes" id="UP001152562">
    <property type="component" value="Unassembled WGS sequence"/>
</dbReference>
<dbReference type="EMBL" id="CALOZG010000011">
    <property type="protein sequence ID" value="CAH4030912.1"/>
    <property type="molecule type" value="Genomic_DNA"/>
</dbReference>
<feature type="signal peptide" evidence="1">
    <location>
        <begin position="1"/>
        <end position="18"/>
    </location>
</feature>
<protein>
    <submittedName>
        <fullName evidence="2">Uncharacterized protein</fullName>
    </submittedName>
</protein>
<proteinExistence type="predicted"/>
<accession>A0A9P0TLF5</accession>
<name>A0A9P0TLF5_PIEBR</name>
<evidence type="ECO:0000256" key="1">
    <source>
        <dbReference type="SAM" id="SignalP"/>
    </source>
</evidence>
<evidence type="ECO:0000313" key="2">
    <source>
        <dbReference type="EMBL" id="CAH4030912.1"/>
    </source>
</evidence>
<comment type="caution">
    <text evidence="2">The sequence shown here is derived from an EMBL/GenBank/DDBJ whole genome shotgun (WGS) entry which is preliminary data.</text>
</comment>